<keyword evidence="1" id="KW-0472">Membrane</keyword>
<dbReference type="AlphaFoldDB" id="A0A5M8P1N6"/>
<evidence type="ECO:0008006" key="4">
    <source>
        <dbReference type="Google" id="ProtNLM"/>
    </source>
</evidence>
<proteinExistence type="predicted"/>
<name>A0A5M8P1N6_9BACT</name>
<protein>
    <recommendedName>
        <fullName evidence="4">DUF4293 family protein</fullName>
    </recommendedName>
</protein>
<dbReference type="Pfam" id="PF14126">
    <property type="entry name" value="DUF4293"/>
    <property type="match status" value="1"/>
</dbReference>
<dbReference type="Proteomes" id="UP000324575">
    <property type="component" value="Unassembled WGS sequence"/>
</dbReference>
<organism evidence="2 3">
    <name type="scientific">Candidatus Ordinivivax streblomastigis</name>
    <dbReference type="NCBI Taxonomy" id="2540710"/>
    <lineage>
        <taxon>Bacteria</taxon>
        <taxon>Pseudomonadati</taxon>
        <taxon>Bacteroidota</taxon>
        <taxon>Bacteroidia</taxon>
        <taxon>Bacteroidales</taxon>
        <taxon>Candidatus Ordinivivax</taxon>
    </lineage>
</organism>
<accession>A0A5M8P1N6</accession>
<keyword evidence="1" id="KW-0812">Transmembrane</keyword>
<evidence type="ECO:0000313" key="3">
    <source>
        <dbReference type="Proteomes" id="UP000324575"/>
    </source>
</evidence>
<dbReference type="InterPro" id="IPR025635">
    <property type="entry name" value="DUF4293"/>
</dbReference>
<sequence length="131" mass="15503">MIQRIQTVWLLFVLGLAVATFMILPVVNTIDNIWSRLNWLLCFHAAIFSLIAIFRYKNRKRQLHWCYVVVGLLCAEYIQMGLSLWFVHQSFAMEYLRFTAVFPFIALVFDSMAIRAIKKDDKLVRSLDRLR</sequence>
<feature type="transmembrane region" description="Helical" evidence="1">
    <location>
        <begin position="65"/>
        <end position="86"/>
    </location>
</feature>
<comment type="caution">
    <text evidence="2">The sequence shown here is derived from an EMBL/GenBank/DDBJ whole genome shotgun (WGS) entry which is preliminary data.</text>
</comment>
<feature type="transmembrane region" description="Helical" evidence="1">
    <location>
        <begin position="33"/>
        <end position="53"/>
    </location>
</feature>
<feature type="transmembrane region" description="Helical" evidence="1">
    <location>
        <begin position="7"/>
        <end position="27"/>
    </location>
</feature>
<evidence type="ECO:0000256" key="1">
    <source>
        <dbReference type="SAM" id="Phobius"/>
    </source>
</evidence>
<dbReference type="EMBL" id="SNRX01000008">
    <property type="protein sequence ID" value="KAA6302308.1"/>
    <property type="molecule type" value="Genomic_DNA"/>
</dbReference>
<keyword evidence="1" id="KW-1133">Transmembrane helix</keyword>
<evidence type="ECO:0000313" key="2">
    <source>
        <dbReference type="EMBL" id="KAA6302308.1"/>
    </source>
</evidence>
<feature type="transmembrane region" description="Helical" evidence="1">
    <location>
        <begin position="98"/>
        <end position="117"/>
    </location>
</feature>
<reference evidence="2 3" key="1">
    <citation type="submission" date="2019-03" db="EMBL/GenBank/DDBJ databases">
        <title>Single cell metagenomics reveals metabolic interactions within the superorganism composed of flagellate Streblomastix strix and complex community of Bacteroidetes bacteria on its surface.</title>
        <authorList>
            <person name="Treitli S.C."/>
            <person name="Kolisko M."/>
            <person name="Husnik F."/>
            <person name="Keeling P."/>
            <person name="Hampl V."/>
        </authorList>
    </citation>
    <scope>NUCLEOTIDE SEQUENCE [LARGE SCALE GENOMIC DNA]</scope>
    <source>
        <strain evidence="2">St1</strain>
    </source>
</reference>
<gene>
    <name evidence="2" type="ORF">EZS26_001421</name>
</gene>